<proteinExistence type="predicted"/>
<accession>A0A445A3V6</accession>
<keyword evidence="2" id="KW-1185">Reference proteome</keyword>
<reference evidence="1 2" key="1">
    <citation type="submission" date="2019-01" db="EMBL/GenBank/DDBJ databases">
        <title>Sequencing of cultivated peanut Arachis hypogaea provides insights into genome evolution and oil improvement.</title>
        <authorList>
            <person name="Chen X."/>
        </authorList>
    </citation>
    <scope>NUCLEOTIDE SEQUENCE [LARGE SCALE GENOMIC DNA]</scope>
    <source>
        <strain evidence="2">cv. Fuhuasheng</strain>
        <tissue evidence="1">Leaves</tissue>
    </source>
</reference>
<name>A0A445A3V6_ARAHY</name>
<dbReference type="EMBL" id="SDMP01000013">
    <property type="protein sequence ID" value="RYR21109.1"/>
    <property type="molecule type" value="Genomic_DNA"/>
</dbReference>
<comment type="caution">
    <text evidence="1">The sequence shown here is derived from an EMBL/GenBank/DDBJ whole genome shotgun (WGS) entry which is preliminary data.</text>
</comment>
<evidence type="ECO:0000313" key="1">
    <source>
        <dbReference type="EMBL" id="RYR21109.1"/>
    </source>
</evidence>
<sequence length="90" mass="10380">MPICRSLNSKANKAPEPDIYNITRLPHSKIDETLNPFYSYAVLPHFIACFTPVSTLLEQKQHQKVMEGEQGCQYCSINDYKICIRIFNTI</sequence>
<organism evidence="1 2">
    <name type="scientific">Arachis hypogaea</name>
    <name type="common">Peanut</name>
    <dbReference type="NCBI Taxonomy" id="3818"/>
    <lineage>
        <taxon>Eukaryota</taxon>
        <taxon>Viridiplantae</taxon>
        <taxon>Streptophyta</taxon>
        <taxon>Embryophyta</taxon>
        <taxon>Tracheophyta</taxon>
        <taxon>Spermatophyta</taxon>
        <taxon>Magnoliopsida</taxon>
        <taxon>eudicotyledons</taxon>
        <taxon>Gunneridae</taxon>
        <taxon>Pentapetalae</taxon>
        <taxon>rosids</taxon>
        <taxon>fabids</taxon>
        <taxon>Fabales</taxon>
        <taxon>Fabaceae</taxon>
        <taxon>Papilionoideae</taxon>
        <taxon>50 kb inversion clade</taxon>
        <taxon>dalbergioids sensu lato</taxon>
        <taxon>Dalbergieae</taxon>
        <taxon>Pterocarpus clade</taxon>
        <taxon>Arachis</taxon>
    </lineage>
</organism>
<protein>
    <submittedName>
        <fullName evidence="1">Uncharacterized protein</fullName>
    </submittedName>
</protein>
<dbReference type="AlphaFoldDB" id="A0A445A3V6"/>
<dbReference type="Proteomes" id="UP000289738">
    <property type="component" value="Chromosome B03"/>
</dbReference>
<gene>
    <name evidence="1" type="ORF">Ahy_B03g066365</name>
</gene>
<evidence type="ECO:0000313" key="2">
    <source>
        <dbReference type="Proteomes" id="UP000289738"/>
    </source>
</evidence>